<comment type="caution">
    <text evidence="1">The sequence shown here is derived from an EMBL/GenBank/DDBJ whole genome shotgun (WGS) entry which is preliminary data.</text>
</comment>
<proteinExistence type="predicted"/>
<keyword evidence="2" id="KW-1185">Reference proteome</keyword>
<protein>
    <submittedName>
        <fullName evidence="1">Uncharacterized protein</fullName>
    </submittedName>
</protein>
<evidence type="ECO:0000313" key="1">
    <source>
        <dbReference type="EMBL" id="DAD33223.1"/>
    </source>
</evidence>
<accession>A0A822YMB2</accession>
<dbReference type="EMBL" id="DUZY01000003">
    <property type="protein sequence ID" value="DAD33223.1"/>
    <property type="molecule type" value="Genomic_DNA"/>
</dbReference>
<evidence type="ECO:0000313" key="2">
    <source>
        <dbReference type="Proteomes" id="UP000607653"/>
    </source>
</evidence>
<dbReference type="AlphaFoldDB" id="A0A822YMB2"/>
<sequence length="54" mass="6414">MISKTTVVSIIILDSVLPLFEGREQFLTPKIKREKYVFGCTYDEVFNLLFIFYF</sequence>
<gene>
    <name evidence="1" type="ORF">HUJ06_012074</name>
</gene>
<dbReference type="Proteomes" id="UP000607653">
    <property type="component" value="Unassembled WGS sequence"/>
</dbReference>
<name>A0A822YMB2_NELNU</name>
<organism evidence="1 2">
    <name type="scientific">Nelumbo nucifera</name>
    <name type="common">Sacred lotus</name>
    <dbReference type="NCBI Taxonomy" id="4432"/>
    <lineage>
        <taxon>Eukaryota</taxon>
        <taxon>Viridiplantae</taxon>
        <taxon>Streptophyta</taxon>
        <taxon>Embryophyta</taxon>
        <taxon>Tracheophyta</taxon>
        <taxon>Spermatophyta</taxon>
        <taxon>Magnoliopsida</taxon>
        <taxon>Proteales</taxon>
        <taxon>Nelumbonaceae</taxon>
        <taxon>Nelumbo</taxon>
    </lineage>
</organism>
<reference evidence="1 2" key="1">
    <citation type="journal article" date="2020" name="Mol. Biol. Evol.">
        <title>Distinct Expression and Methylation Patterns for Genes with Different Fates following a Single Whole-Genome Duplication in Flowering Plants.</title>
        <authorList>
            <person name="Shi T."/>
            <person name="Rahmani R.S."/>
            <person name="Gugger P.F."/>
            <person name="Wang M."/>
            <person name="Li H."/>
            <person name="Zhang Y."/>
            <person name="Li Z."/>
            <person name="Wang Q."/>
            <person name="Van de Peer Y."/>
            <person name="Marchal K."/>
            <person name="Chen J."/>
        </authorList>
    </citation>
    <scope>NUCLEOTIDE SEQUENCE [LARGE SCALE GENOMIC DNA]</scope>
    <source>
        <tissue evidence="1">Leaf</tissue>
    </source>
</reference>